<dbReference type="Gene3D" id="3.20.20.10">
    <property type="entry name" value="Alanine racemase"/>
    <property type="match status" value="1"/>
</dbReference>
<feature type="modified residue" description="N6-(pyridoxal phosphate)lysine" evidence="4 5">
    <location>
        <position position="39"/>
    </location>
</feature>
<feature type="binding site" evidence="4 6">
    <location>
        <position position="137"/>
    </location>
    <ligand>
        <name>substrate</name>
    </ligand>
</feature>
<dbReference type="GO" id="GO:0030632">
    <property type="term" value="P:D-alanine biosynthetic process"/>
    <property type="evidence" value="ECO:0007669"/>
    <property type="project" value="UniProtKB-UniRule"/>
</dbReference>
<keyword evidence="9" id="KW-1185">Reference proteome</keyword>
<evidence type="ECO:0000256" key="1">
    <source>
        <dbReference type="ARBA" id="ARBA00001933"/>
    </source>
</evidence>
<dbReference type="GO" id="GO:0008784">
    <property type="term" value="F:alanine racemase activity"/>
    <property type="evidence" value="ECO:0007669"/>
    <property type="project" value="UniProtKB-UniRule"/>
</dbReference>
<dbReference type="Proteomes" id="UP000030661">
    <property type="component" value="Unassembled WGS sequence"/>
</dbReference>
<protein>
    <recommendedName>
        <fullName evidence="4">Alanine racemase</fullName>
        <ecNumber evidence="4">5.1.1.1</ecNumber>
    </recommendedName>
</protein>
<reference evidence="8 9" key="1">
    <citation type="journal article" date="2015" name="PeerJ">
        <title>First genomic representation of candidate bacterial phylum KSB3 points to enhanced environmental sensing as a trigger of wastewater bulking.</title>
        <authorList>
            <person name="Sekiguchi Y."/>
            <person name="Ohashi A."/>
            <person name="Parks D.H."/>
            <person name="Yamauchi T."/>
            <person name="Tyson G.W."/>
            <person name="Hugenholtz P."/>
        </authorList>
    </citation>
    <scope>NUCLEOTIDE SEQUENCE [LARGE SCALE GENOMIC DNA]</scope>
</reference>
<dbReference type="InterPro" id="IPR000821">
    <property type="entry name" value="Ala_racemase"/>
</dbReference>
<dbReference type="PRINTS" id="PR00992">
    <property type="entry name" value="ALARACEMASE"/>
</dbReference>
<dbReference type="UniPathway" id="UPA00042">
    <property type="reaction ID" value="UER00497"/>
</dbReference>
<evidence type="ECO:0000256" key="4">
    <source>
        <dbReference type="HAMAP-Rule" id="MF_01201"/>
    </source>
</evidence>
<organism evidence="8 9">
    <name type="scientific">Vecturithrix granuli</name>
    <dbReference type="NCBI Taxonomy" id="1499967"/>
    <lineage>
        <taxon>Bacteria</taxon>
        <taxon>Candidatus Moduliflexota</taxon>
        <taxon>Candidatus Vecturitrichia</taxon>
        <taxon>Candidatus Vecturitrichales</taxon>
        <taxon>Candidatus Vecturitrichaceae</taxon>
        <taxon>Candidatus Vecturithrix</taxon>
    </lineage>
</organism>
<dbReference type="Pfam" id="PF01168">
    <property type="entry name" value="Ala_racemase_N"/>
    <property type="match status" value="1"/>
</dbReference>
<dbReference type="PANTHER" id="PTHR30511:SF0">
    <property type="entry name" value="ALANINE RACEMASE, CATABOLIC-RELATED"/>
    <property type="match status" value="1"/>
</dbReference>
<name>A0A0S6WB79_VECG1</name>
<feature type="domain" description="Alanine racemase C-terminal" evidence="7">
    <location>
        <begin position="245"/>
        <end position="372"/>
    </location>
</feature>
<evidence type="ECO:0000256" key="3">
    <source>
        <dbReference type="ARBA" id="ARBA00023235"/>
    </source>
</evidence>
<dbReference type="EMBL" id="DF820463">
    <property type="protein sequence ID" value="GAK55158.1"/>
    <property type="molecule type" value="Genomic_DNA"/>
</dbReference>
<evidence type="ECO:0000313" key="8">
    <source>
        <dbReference type="EMBL" id="GAK55158.1"/>
    </source>
</evidence>
<comment type="cofactor">
    <cofactor evidence="1 4 5">
        <name>pyridoxal 5'-phosphate</name>
        <dbReference type="ChEBI" id="CHEBI:597326"/>
    </cofactor>
</comment>
<dbReference type="GO" id="GO:0005829">
    <property type="term" value="C:cytosol"/>
    <property type="evidence" value="ECO:0007669"/>
    <property type="project" value="TreeGrafter"/>
</dbReference>
<keyword evidence="2 4" id="KW-0663">Pyridoxal phosphate</keyword>
<evidence type="ECO:0000313" key="9">
    <source>
        <dbReference type="Proteomes" id="UP000030661"/>
    </source>
</evidence>
<comment type="function">
    <text evidence="4">Catalyzes the interconversion of L-alanine and D-alanine. May also act on other amino acids.</text>
</comment>
<dbReference type="PANTHER" id="PTHR30511">
    <property type="entry name" value="ALANINE RACEMASE"/>
    <property type="match status" value="1"/>
</dbReference>
<gene>
    <name evidence="8" type="ORF">U27_01989</name>
</gene>
<evidence type="ECO:0000256" key="2">
    <source>
        <dbReference type="ARBA" id="ARBA00022898"/>
    </source>
</evidence>
<dbReference type="SUPFAM" id="SSF50621">
    <property type="entry name" value="Alanine racemase C-terminal domain-like"/>
    <property type="match status" value="1"/>
</dbReference>
<dbReference type="HOGENOM" id="CLU_028393_2_2_0"/>
<dbReference type="GO" id="GO:0030170">
    <property type="term" value="F:pyridoxal phosphate binding"/>
    <property type="evidence" value="ECO:0007669"/>
    <property type="project" value="UniProtKB-UniRule"/>
</dbReference>
<dbReference type="InterPro" id="IPR009006">
    <property type="entry name" value="Ala_racemase/Decarboxylase_C"/>
</dbReference>
<keyword evidence="3 4" id="KW-0413">Isomerase</keyword>
<dbReference type="InterPro" id="IPR001608">
    <property type="entry name" value="Ala_racemase_N"/>
</dbReference>
<accession>A0A0S6WB79</accession>
<comment type="catalytic activity">
    <reaction evidence="4">
        <text>L-alanine = D-alanine</text>
        <dbReference type="Rhea" id="RHEA:20249"/>
        <dbReference type="ChEBI" id="CHEBI:57416"/>
        <dbReference type="ChEBI" id="CHEBI:57972"/>
        <dbReference type="EC" id="5.1.1.1"/>
    </reaction>
</comment>
<feature type="active site" description="Proton acceptor; specific for D-alanine" evidence="4">
    <location>
        <position position="39"/>
    </location>
</feature>
<comment type="similarity">
    <text evidence="4">Belongs to the alanine racemase family.</text>
</comment>
<dbReference type="InterPro" id="IPR011079">
    <property type="entry name" value="Ala_racemase_C"/>
</dbReference>
<dbReference type="Pfam" id="PF00842">
    <property type="entry name" value="Ala_racemase_C"/>
    <property type="match status" value="1"/>
</dbReference>
<evidence type="ECO:0000259" key="7">
    <source>
        <dbReference type="SMART" id="SM01005"/>
    </source>
</evidence>
<dbReference type="CDD" id="cd00430">
    <property type="entry name" value="PLPDE_III_AR"/>
    <property type="match status" value="1"/>
</dbReference>
<dbReference type="Gene3D" id="2.40.37.10">
    <property type="entry name" value="Lyase, Ornithine Decarboxylase, Chain A, domain 1"/>
    <property type="match status" value="1"/>
</dbReference>
<dbReference type="STRING" id="1499967.U27_01989"/>
<evidence type="ECO:0000256" key="5">
    <source>
        <dbReference type="PIRSR" id="PIRSR600821-50"/>
    </source>
</evidence>
<dbReference type="EC" id="5.1.1.1" evidence="4"/>
<dbReference type="InterPro" id="IPR029066">
    <property type="entry name" value="PLP-binding_barrel"/>
</dbReference>
<dbReference type="FunFam" id="3.20.20.10:FF:000002">
    <property type="entry name" value="Alanine racemase"/>
    <property type="match status" value="1"/>
</dbReference>
<dbReference type="eggNOG" id="COG0787">
    <property type="taxonomic scope" value="Bacteria"/>
</dbReference>
<feature type="binding site" evidence="4 6">
    <location>
        <position position="313"/>
    </location>
    <ligand>
        <name>substrate</name>
    </ligand>
</feature>
<dbReference type="AlphaFoldDB" id="A0A0S6WB79"/>
<proteinExistence type="inferred from homology"/>
<dbReference type="SMART" id="SM01005">
    <property type="entry name" value="Ala_racemase_C"/>
    <property type="match status" value="1"/>
</dbReference>
<feature type="active site" description="Proton acceptor; specific for L-alanine" evidence="4">
    <location>
        <position position="266"/>
    </location>
</feature>
<sequence length="377" mass="42169">MNPYHRPAWIEINLGQLQQNFAIINQDKLAALSLLFVAKDQAYGHGAFECARVALEHDVRMLGVATISEAVELREKGITAPILIFGERLEDQLELCLQYDLTIFVNTVQKATWYARYAAKWQKTPAVHIEIDTGLSRYGIRWTEAVETVAQIMDIPGIRFEGIMSHFAMSDELDKSYALLQLQRFQEVLTGLKCKGINLPLTHICNTGGFLDLPHAHFDMVRTGILPLGVYPSQVCRRIPGIRPIMSVKAKIVLIRDLLPGDKVGYGMHYTAPSARKIAVIPLGYGDGFPRVRNTGCVLIHGKRAPIVGGNAMDVMMVDISDIPAAQIGDEVVVMGKMGTEEISVHELARWKQSVSYDILTNWSWRLPRVYMKEGNL</sequence>
<evidence type="ECO:0000256" key="6">
    <source>
        <dbReference type="PIRSR" id="PIRSR600821-52"/>
    </source>
</evidence>
<dbReference type="HAMAP" id="MF_01201">
    <property type="entry name" value="Ala_racemase"/>
    <property type="match status" value="1"/>
</dbReference>
<dbReference type="SUPFAM" id="SSF51419">
    <property type="entry name" value="PLP-binding barrel"/>
    <property type="match status" value="1"/>
</dbReference>
<dbReference type="NCBIfam" id="TIGR00492">
    <property type="entry name" value="alr"/>
    <property type="match status" value="1"/>
</dbReference>
<comment type="pathway">
    <text evidence="4">Amino-acid biosynthesis; D-alanine biosynthesis; D-alanine from L-alanine: step 1/1.</text>
</comment>